<evidence type="ECO:0000256" key="2">
    <source>
        <dbReference type="SAM" id="SignalP"/>
    </source>
</evidence>
<comment type="caution">
    <text evidence="3">The sequence shown here is derived from an EMBL/GenBank/DDBJ whole genome shotgun (WGS) entry which is preliminary data.</text>
</comment>
<feature type="region of interest" description="Disordered" evidence="1">
    <location>
        <begin position="27"/>
        <end position="85"/>
    </location>
</feature>
<feature type="compositionally biased region" description="Gly residues" evidence="1">
    <location>
        <begin position="69"/>
        <end position="81"/>
    </location>
</feature>
<feature type="signal peptide" evidence="2">
    <location>
        <begin position="1"/>
        <end position="26"/>
    </location>
</feature>
<sequence length="260" mass="26240">MARPVPPRIRTSAALALAAACVWTSACGPSHPAADSPSRTAAQGSTPASPTLGGPGATGGADGNDTEGNGTGENGTTGNGTGEKDATSYVLTAPQVAAGYPQGRPPASLISTVNADLQQTAARLGISGTPVQAYYDDRADGAWIFYNGVTGTGFDPDHLHDVLNQLPASQDDGAGDRITTSAIDAMPGPHGGRAICNTVLVQNTMFTTAATTCSWFTPTTAAGISLVIKGDGTSTKVGFTAAEVAPIMRAIRADVERPRT</sequence>
<evidence type="ECO:0000313" key="4">
    <source>
        <dbReference type="Proteomes" id="UP000186168"/>
    </source>
</evidence>
<evidence type="ECO:0000313" key="3">
    <source>
        <dbReference type="EMBL" id="OMI40804.1"/>
    </source>
</evidence>
<dbReference type="RefSeq" id="WP_065965426.1">
    <property type="nucleotide sequence ID" value="NZ_ASQP01000059.1"/>
</dbReference>
<accession>A0A1R1SR82</accession>
<evidence type="ECO:0008006" key="5">
    <source>
        <dbReference type="Google" id="ProtNLM"/>
    </source>
</evidence>
<organism evidence="3 4">
    <name type="scientific">Streptomyces sparsogenes DSM 40356</name>
    <dbReference type="NCBI Taxonomy" id="1331668"/>
    <lineage>
        <taxon>Bacteria</taxon>
        <taxon>Bacillati</taxon>
        <taxon>Actinomycetota</taxon>
        <taxon>Actinomycetes</taxon>
        <taxon>Kitasatosporales</taxon>
        <taxon>Streptomycetaceae</taxon>
        <taxon>Streptomyces</taxon>
    </lineage>
</organism>
<feature type="compositionally biased region" description="Gly residues" evidence="1">
    <location>
        <begin position="53"/>
        <end position="62"/>
    </location>
</feature>
<gene>
    <name evidence="3" type="ORF">SPAR_03981</name>
</gene>
<evidence type="ECO:0000256" key="1">
    <source>
        <dbReference type="SAM" id="MobiDB-lite"/>
    </source>
</evidence>
<name>A0A1R1SR82_9ACTN</name>
<reference evidence="3 4" key="1">
    <citation type="submission" date="2013-05" db="EMBL/GenBank/DDBJ databases">
        <title>Genome sequence of Streptomyces sparsogenes DSM 40356.</title>
        <authorList>
            <person name="Coyne S."/>
            <person name="Seebeck F.P."/>
        </authorList>
    </citation>
    <scope>NUCLEOTIDE SEQUENCE [LARGE SCALE GENOMIC DNA]</scope>
    <source>
        <strain evidence="3 4">DSM 40356</strain>
    </source>
</reference>
<keyword evidence="2" id="KW-0732">Signal</keyword>
<keyword evidence="4" id="KW-1185">Reference proteome</keyword>
<dbReference type="Proteomes" id="UP000186168">
    <property type="component" value="Unassembled WGS sequence"/>
</dbReference>
<feature type="chain" id="PRO_5039214510" description="Lipoprotein" evidence="2">
    <location>
        <begin position="27"/>
        <end position="260"/>
    </location>
</feature>
<dbReference type="AlphaFoldDB" id="A0A1R1SR82"/>
<dbReference type="PROSITE" id="PS51257">
    <property type="entry name" value="PROKAR_LIPOPROTEIN"/>
    <property type="match status" value="1"/>
</dbReference>
<proteinExistence type="predicted"/>
<dbReference type="GeneID" id="96745654"/>
<dbReference type="EMBL" id="ASQP01000059">
    <property type="protein sequence ID" value="OMI40804.1"/>
    <property type="molecule type" value="Genomic_DNA"/>
</dbReference>
<protein>
    <recommendedName>
        <fullName evidence="5">Lipoprotein</fullName>
    </recommendedName>
</protein>